<dbReference type="PRINTS" id="PR00359">
    <property type="entry name" value="BP450"/>
</dbReference>
<evidence type="ECO:0000313" key="3">
    <source>
        <dbReference type="Proteomes" id="UP001564626"/>
    </source>
</evidence>
<dbReference type="Gene3D" id="1.10.630.10">
    <property type="entry name" value="Cytochrome P450"/>
    <property type="match status" value="1"/>
</dbReference>
<dbReference type="Pfam" id="PF00067">
    <property type="entry name" value="p450"/>
    <property type="match status" value="1"/>
</dbReference>
<dbReference type="PANTHER" id="PTHR46696:SF1">
    <property type="entry name" value="CYTOCHROME P450 YJIB-RELATED"/>
    <property type="match status" value="1"/>
</dbReference>
<dbReference type="Proteomes" id="UP001564626">
    <property type="component" value="Unassembled WGS sequence"/>
</dbReference>
<dbReference type="RefSeq" id="WP_345360814.1">
    <property type="nucleotide sequence ID" value="NZ_BAABII010000005.1"/>
</dbReference>
<evidence type="ECO:0000313" key="2">
    <source>
        <dbReference type="EMBL" id="MEY8043649.1"/>
    </source>
</evidence>
<name>A0ABV4CSG0_9PSEU</name>
<dbReference type="InterPro" id="IPR001128">
    <property type="entry name" value="Cyt_P450"/>
</dbReference>
<sequence>MSVPELDLTDPDVARDPVAAYQRLRERGPVARLAAPGLPAPWALTRYRECRAMLGDPRFELSPASFAMRPTDLPEELLPYLRTMQETEGAEHLRLRRLAAPAFTARRATGLRPRVQRIVDRLLDALPEHAEDGAVDLSAHFTRPLPMEVICELVGIPEADRPRWREYGAAVATGSGPALVAAIPGVIADARAAVAHRTAEPGEDLLSELVRIRDEDGDRLGEVELVALVWQLVLAGQTPANLIANAVGTLFEHPDALAALRTGPELLPRAVEESLRWCGPQLLAIPRFAREDVEVAGAELRAGEMVVAVLSSANRDPRAFADPERFDIAREPTPGHLGFAHGPHFCLGASLARVQTEVALGSLLRRYPALAPVRVPERQPDPGTWRLPELTATL</sequence>
<proteinExistence type="inferred from homology"/>
<evidence type="ECO:0000256" key="1">
    <source>
        <dbReference type="ARBA" id="ARBA00010617"/>
    </source>
</evidence>
<reference evidence="2 3" key="1">
    <citation type="submission" date="2024-08" db="EMBL/GenBank/DDBJ databases">
        <title>Genome mining of Saccharopolyspora cebuensis PGLac3 from Nigerian medicinal plant.</title>
        <authorList>
            <person name="Ezeobiora C.E."/>
            <person name="Igbokwe N.H."/>
            <person name="Amin D.H."/>
            <person name="Mendie U.E."/>
        </authorList>
    </citation>
    <scope>NUCLEOTIDE SEQUENCE [LARGE SCALE GENOMIC DNA]</scope>
    <source>
        <strain evidence="2 3">PGLac3</strain>
    </source>
</reference>
<dbReference type="EMBL" id="JBGEHV010000118">
    <property type="protein sequence ID" value="MEY8043649.1"/>
    <property type="molecule type" value="Genomic_DNA"/>
</dbReference>
<dbReference type="SUPFAM" id="SSF48264">
    <property type="entry name" value="Cytochrome P450"/>
    <property type="match status" value="1"/>
</dbReference>
<keyword evidence="3" id="KW-1185">Reference proteome</keyword>
<protein>
    <submittedName>
        <fullName evidence="2">Cytochrome P450</fullName>
    </submittedName>
</protein>
<accession>A0ABV4CSG0</accession>
<dbReference type="PANTHER" id="PTHR46696">
    <property type="entry name" value="P450, PUTATIVE (EUROFUNG)-RELATED"/>
    <property type="match status" value="1"/>
</dbReference>
<gene>
    <name evidence="2" type="ORF">AB8O55_29950</name>
</gene>
<dbReference type="CDD" id="cd11029">
    <property type="entry name" value="CYP107-like"/>
    <property type="match status" value="1"/>
</dbReference>
<organism evidence="2 3">
    <name type="scientific">Saccharopolyspora cebuensis</name>
    <dbReference type="NCBI Taxonomy" id="418759"/>
    <lineage>
        <taxon>Bacteria</taxon>
        <taxon>Bacillati</taxon>
        <taxon>Actinomycetota</taxon>
        <taxon>Actinomycetes</taxon>
        <taxon>Pseudonocardiales</taxon>
        <taxon>Pseudonocardiaceae</taxon>
        <taxon>Saccharopolyspora</taxon>
    </lineage>
</organism>
<dbReference type="InterPro" id="IPR036396">
    <property type="entry name" value="Cyt_P450_sf"/>
</dbReference>
<comment type="similarity">
    <text evidence="1">Belongs to the cytochrome P450 family.</text>
</comment>
<dbReference type="InterPro" id="IPR002397">
    <property type="entry name" value="Cyt_P450_B"/>
</dbReference>
<comment type="caution">
    <text evidence="2">The sequence shown here is derived from an EMBL/GenBank/DDBJ whole genome shotgun (WGS) entry which is preliminary data.</text>
</comment>